<dbReference type="Proteomes" id="UP001172083">
    <property type="component" value="Unassembled WGS sequence"/>
</dbReference>
<name>A0ABT8L0S7_9BACT</name>
<dbReference type="Pfam" id="PF16389">
    <property type="entry name" value="DUF4998"/>
    <property type="match status" value="1"/>
</dbReference>
<evidence type="ECO:0000313" key="2">
    <source>
        <dbReference type="Proteomes" id="UP001172083"/>
    </source>
</evidence>
<dbReference type="InterPro" id="IPR008979">
    <property type="entry name" value="Galactose-bd-like_sf"/>
</dbReference>
<dbReference type="RefSeq" id="WP_346756689.1">
    <property type="nucleotide sequence ID" value="NZ_JAUJEB010000001.1"/>
</dbReference>
<dbReference type="Gene3D" id="2.60.120.260">
    <property type="entry name" value="Galactose-binding domain-like"/>
    <property type="match status" value="1"/>
</dbReference>
<reference evidence="1" key="1">
    <citation type="submission" date="2023-06" db="EMBL/GenBank/DDBJ databases">
        <title>Genomic of Agaribacillus aureum.</title>
        <authorList>
            <person name="Wang G."/>
        </authorList>
    </citation>
    <scope>NUCLEOTIDE SEQUENCE</scope>
    <source>
        <strain evidence="1">BMA12</strain>
    </source>
</reference>
<accession>A0ABT8L0S7</accession>
<protein>
    <submittedName>
        <fullName evidence="1">DUF4998 domain-containing protein</fullName>
    </submittedName>
</protein>
<comment type="caution">
    <text evidence="1">The sequence shown here is derived from an EMBL/GenBank/DDBJ whole genome shotgun (WGS) entry which is preliminary data.</text>
</comment>
<gene>
    <name evidence="1" type="ORF">QQ020_04810</name>
</gene>
<organism evidence="1 2">
    <name type="scientific">Agaribacillus aureus</name>
    <dbReference type="NCBI Taxonomy" id="3051825"/>
    <lineage>
        <taxon>Bacteria</taxon>
        <taxon>Pseudomonadati</taxon>
        <taxon>Bacteroidota</taxon>
        <taxon>Cytophagia</taxon>
        <taxon>Cytophagales</taxon>
        <taxon>Splendidivirgaceae</taxon>
        <taxon>Agaribacillus</taxon>
    </lineage>
</organism>
<evidence type="ECO:0000313" key="1">
    <source>
        <dbReference type="EMBL" id="MDN5211354.1"/>
    </source>
</evidence>
<dbReference type="EMBL" id="JAUJEB010000001">
    <property type="protein sequence ID" value="MDN5211354.1"/>
    <property type="molecule type" value="Genomic_DNA"/>
</dbReference>
<sequence length="416" mass="46409">MKYYKFYLQLYIMILGIATIISCDDSEDTFKQFLDAENASPIGAPKGVTSQAGTERVVFKLAITSDPRIRKGTVLWGESDGNKTFEFDVNRDVSGLDTLTISLNEVEEGIKRFVFTLFDDNGNASGQLSHTRTIYGSEYESGLLARRINSVSAFPSANPAVDSAVIEWSTPLPEVLETTFTYTDQNDVEQTIVINLDETRTILLGYNRSIPYRYKTRYLPESDALDTYVSAESSGEIPKAEVDLDKSLFQFVGLPTDLPIFDPIWPPGIDNPWTNVWDGDPNSITAFLGASNSRPAHITIDLGVTLQLSQLEVVGFLPFPSITPKEYQIWGIADLSGAETTLIAKDDLEAWQQESVNKGWTLLLDDNRLNVDDQTGFSQRIENETEVRYIRFLIIETFNPGNADTGINEISLKGFK</sequence>
<proteinExistence type="predicted"/>
<keyword evidence="2" id="KW-1185">Reference proteome</keyword>
<dbReference type="PROSITE" id="PS51257">
    <property type="entry name" value="PROKAR_LIPOPROTEIN"/>
    <property type="match status" value="1"/>
</dbReference>
<dbReference type="SUPFAM" id="SSF49785">
    <property type="entry name" value="Galactose-binding domain-like"/>
    <property type="match status" value="1"/>
</dbReference>